<dbReference type="RefSeq" id="WP_179727315.1">
    <property type="nucleotide sequence ID" value="NZ_BAABEF010000001.1"/>
</dbReference>
<comment type="caution">
    <text evidence="2">The sequence shown here is derived from an EMBL/GenBank/DDBJ whole genome shotgun (WGS) entry which is preliminary data.</text>
</comment>
<proteinExistence type="predicted"/>
<evidence type="ECO:0000256" key="1">
    <source>
        <dbReference type="SAM" id="SignalP"/>
    </source>
</evidence>
<protein>
    <recommendedName>
        <fullName evidence="4">ABC-type glycine betaine transport system substrate-binding domain-containing protein</fullName>
    </recommendedName>
</protein>
<dbReference type="EMBL" id="JACCBF010000001">
    <property type="protein sequence ID" value="NYD31159.1"/>
    <property type="molecule type" value="Genomic_DNA"/>
</dbReference>
<sequence length="323" mass="33729">MRNLGRLALSTALLGASLSGCALLDGSSRLEEALEYLPADATTVTFVDRAAIAERVGDGDPETAYGTELSRWSAVMGDAAFDDSDVEWEAVANGDGLGRVWKMSDDLDFDAVAADLEDAGFERSGSADRPVFEADLADADETGLIGGRYPAAPLLTLALVPDEELIVSGSDVPALLDVVTDDTDSLADAGSFGDLVDEAEDQDGLEYAALTLEPACGGSGRLSPEQAAQQYGGLLHPDAMALFVTADEVSGVRLLPDEKEATADAEGLTTYLDERADITGFDADVDVEADDRAVLAEAGPADRRVMAQAWLQADGPFACTLAK</sequence>
<dbReference type="AlphaFoldDB" id="A0A852RKM1"/>
<accession>A0A852RKM1</accession>
<keyword evidence="1" id="KW-0732">Signal</keyword>
<dbReference type="PROSITE" id="PS51257">
    <property type="entry name" value="PROKAR_LIPOPROTEIN"/>
    <property type="match status" value="1"/>
</dbReference>
<feature type="signal peptide" evidence="1">
    <location>
        <begin position="1"/>
        <end position="22"/>
    </location>
</feature>
<reference evidence="2 3" key="1">
    <citation type="submission" date="2020-07" db="EMBL/GenBank/DDBJ databases">
        <title>Sequencing the genomes of 1000 actinobacteria strains.</title>
        <authorList>
            <person name="Klenk H.-P."/>
        </authorList>
    </citation>
    <scope>NUCLEOTIDE SEQUENCE [LARGE SCALE GENOMIC DNA]</scope>
    <source>
        <strain evidence="2 3">DSM 19082</strain>
    </source>
</reference>
<organism evidence="2 3">
    <name type="scientific">Nocardioides kongjuensis</name>
    <dbReference type="NCBI Taxonomy" id="349522"/>
    <lineage>
        <taxon>Bacteria</taxon>
        <taxon>Bacillati</taxon>
        <taxon>Actinomycetota</taxon>
        <taxon>Actinomycetes</taxon>
        <taxon>Propionibacteriales</taxon>
        <taxon>Nocardioidaceae</taxon>
        <taxon>Nocardioides</taxon>
    </lineage>
</organism>
<evidence type="ECO:0008006" key="4">
    <source>
        <dbReference type="Google" id="ProtNLM"/>
    </source>
</evidence>
<dbReference type="Proteomes" id="UP000582231">
    <property type="component" value="Unassembled WGS sequence"/>
</dbReference>
<name>A0A852RKM1_9ACTN</name>
<keyword evidence="3" id="KW-1185">Reference proteome</keyword>
<evidence type="ECO:0000313" key="3">
    <source>
        <dbReference type="Proteomes" id="UP000582231"/>
    </source>
</evidence>
<gene>
    <name evidence="2" type="ORF">BJ958_002705</name>
</gene>
<evidence type="ECO:0000313" key="2">
    <source>
        <dbReference type="EMBL" id="NYD31159.1"/>
    </source>
</evidence>
<feature type="chain" id="PRO_5039554090" description="ABC-type glycine betaine transport system substrate-binding domain-containing protein" evidence="1">
    <location>
        <begin position="23"/>
        <end position="323"/>
    </location>
</feature>